<dbReference type="Proteomes" id="UP000296159">
    <property type="component" value="Unassembled WGS sequence"/>
</dbReference>
<evidence type="ECO:0000256" key="3">
    <source>
        <dbReference type="ARBA" id="ARBA00022475"/>
    </source>
</evidence>
<evidence type="ECO:0000256" key="2">
    <source>
        <dbReference type="ARBA" id="ARBA00022448"/>
    </source>
</evidence>
<comment type="similarity">
    <text evidence="8">Belongs to the binding-protein-dependent transport system permease family.</text>
</comment>
<dbReference type="Gene3D" id="1.10.3720.10">
    <property type="entry name" value="MetI-like"/>
    <property type="match status" value="2"/>
</dbReference>
<evidence type="ECO:0000259" key="9">
    <source>
        <dbReference type="PROSITE" id="PS50928"/>
    </source>
</evidence>
<feature type="transmembrane region" description="Helical" evidence="8">
    <location>
        <begin position="84"/>
        <end position="112"/>
    </location>
</feature>
<dbReference type="PROSITE" id="PS50928">
    <property type="entry name" value="ABC_TM1"/>
    <property type="match status" value="2"/>
</dbReference>
<dbReference type="GO" id="GO:0005886">
    <property type="term" value="C:plasma membrane"/>
    <property type="evidence" value="ECO:0007669"/>
    <property type="project" value="UniProtKB-SubCell"/>
</dbReference>
<dbReference type="GO" id="GO:0055085">
    <property type="term" value="P:transmembrane transport"/>
    <property type="evidence" value="ECO:0007669"/>
    <property type="project" value="InterPro"/>
</dbReference>
<evidence type="ECO:0000256" key="5">
    <source>
        <dbReference type="ARBA" id="ARBA00022692"/>
    </source>
</evidence>
<keyword evidence="3" id="KW-1003">Cell membrane</keyword>
<sequence length="582" mass="62890">MSVNLNEPLACNKSRPAGARIRGWRRGVVAVAQEWPKWSIGLLATLIVGWLVLYPIGVIFDIGLHDPQGNWTLAYYLRVLTEPGLLSALVNSLIVSGSVTAICAVLALPMAWAVTRTNMPGGQVFRALTMVAFVVPNFIAAVAWILMLGPNAGMLNVLLRDTIGLPFSFNIYSVQGLIVILSASLYPLVFFAVGAALENMDPSYEEAAQMSGISAWRGSIQIGLPLVMPALLSSLVLVFLDAMGAFGAAAAVANGGRFHTLTTKIYQLFSYPPQFELAAVTPIILFTALGLLIQRSLLGNKRYTLIGGKSSRQYRIALGKARWLLFGWCSLVVGLSVIVPAFVLLRTSFLLQWSGAFTWSNLTLDNYLILFDSSSYVPQAIANSFLVAGVTASVAVLLAIVVVWLVERSQLPGRGLLVFISTLTFAFPGLALAVGFVIGYSDFSLPLYGTLWLFFLAFIAQRFPFAFVFLRSAVKQLAQELEEAARMSGAGWLRTLTAIGVPLIKSGVLAAWLMTFAVALRELSIAILLYVPGTETLPVAIFMSMDDGRFPVAAALSVVLVLMSLLALTVLKRLAARQTARQ</sequence>
<keyword evidence="11" id="KW-1185">Reference proteome</keyword>
<evidence type="ECO:0000313" key="10">
    <source>
        <dbReference type="EMBL" id="PWC19520.1"/>
    </source>
</evidence>
<feature type="domain" description="ABC transmembrane type-1" evidence="9">
    <location>
        <begin position="89"/>
        <end position="293"/>
    </location>
</feature>
<name>A0A2U1UCX1_9GAMM</name>
<keyword evidence="4" id="KW-0997">Cell inner membrane</keyword>
<organism evidence="10 11">
    <name type="scientific">Brenneria corticis</name>
    <dbReference type="NCBI Taxonomy" id="2173106"/>
    <lineage>
        <taxon>Bacteria</taxon>
        <taxon>Pseudomonadati</taxon>
        <taxon>Pseudomonadota</taxon>
        <taxon>Gammaproteobacteria</taxon>
        <taxon>Enterobacterales</taxon>
        <taxon>Pectobacteriaceae</taxon>
        <taxon>Brenneria</taxon>
    </lineage>
</organism>
<evidence type="ECO:0000313" key="11">
    <source>
        <dbReference type="Proteomes" id="UP000296159"/>
    </source>
</evidence>
<feature type="transmembrane region" description="Helical" evidence="8">
    <location>
        <begin position="323"/>
        <end position="345"/>
    </location>
</feature>
<keyword evidence="6 8" id="KW-1133">Transmembrane helix</keyword>
<evidence type="ECO:0000256" key="7">
    <source>
        <dbReference type="ARBA" id="ARBA00023136"/>
    </source>
</evidence>
<accession>A0A2U1UCX1</accession>
<keyword evidence="7 8" id="KW-0472">Membrane</keyword>
<dbReference type="EMBL" id="QDKH01000001">
    <property type="protein sequence ID" value="PWC19520.1"/>
    <property type="molecule type" value="Genomic_DNA"/>
</dbReference>
<dbReference type="AlphaFoldDB" id="A0A2U1UCX1"/>
<evidence type="ECO:0000256" key="4">
    <source>
        <dbReference type="ARBA" id="ARBA00022519"/>
    </source>
</evidence>
<evidence type="ECO:0000256" key="6">
    <source>
        <dbReference type="ARBA" id="ARBA00022989"/>
    </source>
</evidence>
<dbReference type="InterPro" id="IPR000515">
    <property type="entry name" value="MetI-like"/>
</dbReference>
<dbReference type="RefSeq" id="WP_136164589.1">
    <property type="nucleotide sequence ID" value="NZ_KZ819071.1"/>
</dbReference>
<feature type="transmembrane region" description="Helical" evidence="8">
    <location>
        <begin position="416"/>
        <end position="439"/>
    </location>
</feature>
<gene>
    <name evidence="10" type="ORF">DDT56_00660</name>
</gene>
<feature type="transmembrane region" description="Helical" evidence="8">
    <location>
        <begin position="226"/>
        <end position="253"/>
    </location>
</feature>
<dbReference type="PANTHER" id="PTHR43357">
    <property type="entry name" value="INNER MEMBRANE ABC TRANSPORTER PERMEASE PROTEIN YDCV"/>
    <property type="match status" value="1"/>
</dbReference>
<reference evidence="10 11" key="1">
    <citation type="submission" date="2018-04" db="EMBL/GenBank/DDBJ databases">
        <title>Brenneria corticis sp.nov.</title>
        <authorList>
            <person name="Li Y."/>
        </authorList>
    </citation>
    <scope>NUCLEOTIDE SEQUENCE [LARGE SCALE GENOMIC DNA]</scope>
    <source>
        <strain evidence="10 11">CFCC 11842</strain>
    </source>
</reference>
<feature type="transmembrane region" description="Helical" evidence="8">
    <location>
        <begin position="451"/>
        <end position="470"/>
    </location>
</feature>
<dbReference type="InterPro" id="IPR035906">
    <property type="entry name" value="MetI-like_sf"/>
</dbReference>
<feature type="domain" description="ABC transmembrane type-1" evidence="9">
    <location>
        <begin position="381"/>
        <end position="571"/>
    </location>
</feature>
<comment type="subcellular location">
    <subcellularLocation>
        <location evidence="1">Cell inner membrane</location>
        <topology evidence="1">Multi-pass membrane protein</topology>
    </subcellularLocation>
    <subcellularLocation>
        <location evidence="8">Cell membrane</location>
        <topology evidence="8">Multi-pass membrane protein</topology>
    </subcellularLocation>
</comment>
<comment type="caution">
    <text evidence="10">The sequence shown here is derived from an EMBL/GenBank/DDBJ whole genome shotgun (WGS) entry which is preliminary data.</text>
</comment>
<evidence type="ECO:0000256" key="1">
    <source>
        <dbReference type="ARBA" id="ARBA00004429"/>
    </source>
</evidence>
<dbReference type="SUPFAM" id="SSF161098">
    <property type="entry name" value="MetI-like"/>
    <property type="match status" value="2"/>
</dbReference>
<feature type="transmembrane region" description="Helical" evidence="8">
    <location>
        <begin position="273"/>
        <end position="293"/>
    </location>
</feature>
<keyword evidence="2 8" id="KW-0813">Transport</keyword>
<feature type="transmembrane region" description="Helical" evidence="8">
    <location>
        <begin position="550"/>
        <end position="571"/>
    </location>
</feature>
<protein>
    <recommendedName>
        <fullName evidence="9">ABC transmembrane type-1 domain-containing protein</fullName>
    </recommendedName>
</protein>
<keyword evidence="5 8" id="KW-0812">Transmembrane</keyword>
<dbReference type="PANTHER" id="PTHR43357:SF3">
    <property type="entry name" value="FE(3+)-TRANSPORT SYSTEM PERMEASE PROTEIN FBPB 2"/>
    <property type="match status" value="1"/>
</dbReference>
<dbReference type="CDD" id="cd06261">
    <property type="entry name" value="TM_PBP2"/>
    <property type="match status" value="2"/>
</dbReference>
<feature type="transmembrane region" description="Helical" evidence="8">
    <location>
        <begin position="169"/>
        <end position="193"/>
    </location>
</feature>
<dbReference type="Pfam" id="PF00528">
    <property type="entry name" value="BPD_transp_1"/>
    <property type="match status" value="2"/>
</dbReference>
<proteinExistence type="inferred from homology"/>
<feature type="transmembrane region" description="Helical" evidence="8">
    <location>
        <begin position="40"/>
        <end position="64"/>
    </location>
</feature>
<feature type="transmembrane region" description="Helical" evidence="8">
    <location>
        <begin position="124"/>
        <end position="149"/>
    </location>
</feature>
<feature type="transmembrane region" description="Helical" evidence="8">
    <location>
        <begin position="380"/>
        <end position="404"/>
    </location>
</feature>
<evidence type="ECO:0000256" key="8">
    <source>
        <dbReference type="RuleBase" id="RU363032"/>
    </source>
</evidence>